<dbReference type="Gene3D" id="2.30.110.20">
    <property type="entry name" value="Hcp1-like"/>
    <property type="match status" value="1"/>
</dbReference>
<dbReference type="InterPro" id="IPR036624">
    <property type="entry name" value="Hcp1-lik_sf"/>
</dbReference>
<protein>
    <submittedName>
        <fullName evidence="1">Hcp1 family type VI secretion system effector</fullName>
    </submittedName>
</protein>
<gene>
    <name evidence="1" type="ORF">C2E21_2628</name>
</gene>
<dbReference type="AlphaFoldDB" id="A0A2P6TY79"/>
<dbReference type="EMBL" id="LHPG02000004">
    <property type="protein sequence ID" value="PRW59025.1"/>
    <property type="molecule type" value="Genomic_DNA"/>
</dbReference>
<dbReference type="OrthoDB" id="10489567at2759"/>
<evidence type="ECO:0000313" key="2">
    <source>
        <dbReference type="Proteomes" id="UP000239899"/>
    </source>
</evidence>
<proteinExistence type="predicted"/>
<evidence type="ECO:0000313" key="1">
    <source>
        <dbReference type="EMBL" id="PRW59025.1"/>
    </source>
</evidence>
<accession>A0A2P6TY79</accession>
<dbReference type="Proteomes" id="UP000239899">
    <property type="component" value="Unassembled WGS sequence"/>
</dbReference>
<dbReference type="PANTHER" id="PTHR36152">
    <property type="entry name" value="CYTOPLASMIC PROTEIN-RELATED"/>
    <property type="match status" value="1"/>
</dbReference>
<keyword evidence="2" id="KW-1185">Reference proteome</keyword>
<comment type="caution">
    <text evidence="1">The sequence shown here is derived from an EMBL/GenBank/DDBJ whole genome shotgun (WGS) entry which is preliminary data.</text>
</comment>
<organism evidence="1 2">
    <name type="scientific">Chlorella sorokiniana</name>
    <name type="common">Freshwater green alga</name>
    <dbReference type="NCBI Taxonomy" id="3076"/>
    <lineage>
        <taxon>Eukaryota</taxon>
        <taxon>Viridiplantae</taxon>
        <taxon>Chlorophyta</taxon>
        <taxon>core chlorophytes</taxon>
        <taxon>Trebouxiophyceae</taxon>
        <taxon>Chlorellales</taxon>
        <taxon>Chlorellaceae</taxon>
        <taxon>Chlorella clade</taxon>
        <taxon>Chlorella</taxon>
    </lineage>
</organism>
<reference evidence="1 2" key="1">
    <citation type="journal article" date="2018" name="Plant J.">
        <title>Genome sequences of Chlorella sorokiniana UTEX 1602 and Micractinium conductrix SAG 241.80: implications to maltose excretion by a green alga.</title>
        <authorList>
            <person name="Arriola M.B."/>
            <person name="Velmurugan N."/>
            <person name="Zhang Y."/>
            <person name="Plunkett M.H."/>
            <person name="Hondzo H."/>
            <person name="Barney B.M."/>
        </authorList>
    </citation>
    <scope>NUCLEOTIDE SEQUENCE [LARGE SCALE GENOMIC DNA]</scope>
    <source>
        <strain evidence="2">UTEX 1602</strain>
    </source>
</reference>
<dbReference type="SUPFAM" id="SSF141452">
    <property type="entry name" value="Hcp1-like"/>
    <property type="match status" value="1"/>
</dbReference>
<dbReference type="PANTHER" id="PTHR36152:SF5">
    <property type="entry name" value="PROTEIN HCP1"/>
    <property type="match status" value="1"/>
</dbReference>
<dbReference type="InterPro" id="IPR053165">
    <property type="entry name" value="HSI-I_assembly_Hcp1"/>
</dbReference>
<sequence>MPARSKCSAGPPAAQATGGATVGKVVFKDFKFNKRVDKASPTLFSLATTAKPAAEALLTVRREGANPVEYYKIRMTDVVVSGVTTVAPSGSQASNEVPEEEVTLRFSTYQVSFTPQKPTGGLDTPICSCWNKLMGTGCACQAAG</sequence>
<dbReference type="InterPro" id="IPR008514">
    <property type="entry name" value="T6SS_Hcp"/>
</dbReference>
<dbReference type="Pfam" id="PF05638">
    <property type="entry name" value="T6SS_HCP"/>
    <property type="match status" value="1"/>
</dbReference>
<name>A0A2P6TY79_CHLSO</name>